<organism evidence="2 3">
    <name type="scientific">Zopfia rhizophila CBS 207.26</name>
    <dbReference type="NCBI Taxonomy" id="1314779"/>
    <lineage>
        <taxon>Eukaryota</taxon>
        <taxon>Fungi</taxon>
        <taxon>Dikarya</taxon>
        <taxon>Ascomycota</taxon>
        <taxon>Pezizomycotina</taxon>
        <taxon>Dothideomycetes</taxon>
        <taxon>Dothideomycetes incertae sedis</taxon>
        <taxon>Zopfiaceae</taxon>
        <taxon>Zopfia</taxon>
    </lineage>
</organism>
<keyword evidence="1" id="KW-0812">Transmembrane</keyword>
<keyword evidence="1" id="KW-1133">Transmembrane helix</keyword>
<feature type="transmembrane region" description="Helical" evidence="1">
    <location>
        <begin position="181"/>
        <end position="200"/>
    </location>
</feature>
<feature type="transmembrane region" description="Helical" evidence="1">
    <location>
        <begin position="521"/>
        <end position="542"/>
    </location>
</feature>
<dbReference type="AlphaFoldDB" id="A0A6A6DKB1"/>
<gene>
    <name evidence="2" type="ORF">K469DRAFT_323210</name>
</gene>
<feature type="transmembrane region" description="Helical" evidence="1">
    <location>
        <begin position="391"/>
        <end position="415"/>
    </location>
</feature>
<dbReference type="OrthoDB" id="5392263at2759"/>
<protein>
    <submittedName>
        <fullName evidence="2">Uncharacterized protein</fullName>
    </submittedName>
</protein>
<keyword evidence="1" id="KW-0472">Membrane</keyword>
<feature type="transmembrane region" description="Helical" evidence="1">
    <location>
        <begin position="74"/>
        <end position="96"/>
    </location>
</feature>
<dbReference type="Proteomes" id="UP000800200">
    <property type="component" value="Unassembled WGS sequence"/>
</dbReference>
<sequence>MYHGLVDRNGHRTDSFNASWGITASACYESCGSDKLLQNTVPSDIVGDLVNLLLPWLALTAQLPYASSSAWGNIMSLLLAVGSPALVTYSLALTIFNRRHIWTRFERIYQEDSSSTMQGTLSKEAATPLKLLLEASLQEPLSHCHEREWLYRLGRFPRYRLWWLNVGAALNASQRRVTLPFFVQIIIATVAWWLTIVANFYDWSATIPLEPILIGSIWVWMIPITYGWIAVSTQSRAGSICEAVHSKGEGLSYKYLEPESKTARIGGVNKLTTRYIFDIAGDEQQEGPIYNYAKFFTAWRRVGTITDNFESVKRPLAARGQLNGVGSVLEISCAGPLTTPPPLYTEWKEIPSVLWSHLFIAFLATVFVQWGTTGPAIFAGYMAPQKEPGCFFGGLLIYVTAATVSWLLLVASSLLSHEVMLRRQRAHSKEAPCLPHDRLDRLESYGFIPYGIRICLITALTRILGKSIAVGNAVWLIVWSFLQFSGKFQNCWCRADHQGGWLLLWSGDSPMHLPDDDILKYWIICAVLSSAGCYLASVLIWATMRRRTGPARTMVVAVGLILAFVIFAVVVTVAAFKTVGA</sequence>
<evidence type="ECO:0000313" key="2">
    <source>
        <dbReference type="EMBL" id="KAF2178908.1"/>
    </source>
</evidence>
<evidence type="ECO:0000256" key="1">
    <source>
        <dbReference type="SAM" id="Phobius"/>
    </source>
</evidence>
<feature type="transmembrane region" description="Helical" evidence="1">
    <location>
        <begin position="554"/>
        <end position="576"/>
    </location>
</feature>
<name>A0A6A6DKB1_9PEZI</name>
<evidence type="ECO:0000313" key="3">
    <source>
        <dbReference type="Proteomes" id="UP000800200"/>
    </source>
</evidence>
<feature type="transmembrane region" description="Helical" evidence="1">
    <location>
        <begin position="212"/>
        <end position="231"/>
    </location>
</feature>
<feature type="transmembrane region" description="Helical" evidence="1">
    <location>
        <begin position="353"/>
        <end position="371"/>
    </location>
</feature>
<keyword evidence="3" id="KW-1185">Reference proteome</keyword>
<reference evidence="2" key="1">
    <citation type="journal article" date="2020" name="Stud. Mycol.">
        <title>101 Dothideomycetes genomes: a test case for predicting lifestyles and emergence of pathogens.</title>
        <authorList>
            <person name="Haridas S."/>
            <person name="Albert R."/>
            <person name="Binder M."/>
            <person name="Bloem J."/>
            <person name="Labutti K."/>
            <person name="Salamov A."/>
            <person name="Andreopoulos B."/>
            <person name="Baker S."/>
            <person name="Barry K."/>
            <person name="Bills G."/>
            <person name="Bluhm B."/>
            <person name="Cannon C."/>
            <person name="Castanera R."/>
            <person name="Culley D."/>
            <person name="Daum C."/>
            <person name="Ezra D."/>
            <person name="Gonzalez J."/>
            <person name="Henrissat B."/>
            <person name="Kuo A."/>
            <person name="Liang C."/>
            <person name="Lipzen A."/>
            <person name="Lutzoni F."/>
            <person name="Magnuson J."/>
            <person name="Mondo S."/>
            <person name="Nolan M."/>
            <person name="Ohm R."/>
            <person name="Pangilinan J."/>
            <person name="Park H.-J."/>
            <person name="Ramirez L."/>
            <person name="Alfaro M."/>
            <person name="Sun H."/>
            <person name="Tritt A."/>
            <person name="Yoshinaga Y."/>
            <person name="Zwiers L.-H."/>
            <person name="Turgeon B."/>
            <person name="Goodwin S."/>
            <person name="Spatafora J."/>
            <person name="Crous P."/>
            <person name="Grigoriev I."/>
        </authorList>
    </citation>
    <scope>NUCLEOTIDE SEQUENCE</scope>
    <source>
        <strain evidence="2">CBS 207.26</strain>
    </source>
</reference>
<feature type="transmembrane region" description="Helical" evidence="1">
    <location>
        <begin position="463"/>
        <end position="482"/>
    </location>
</feature>
<dbReference type="EMBL" id="ML994671">
    <property type="protein sequence ID" value="KAF2178908.1"/>
    <property type="molecule type" value="Genomic_DNA"/>
</dbReference>
<accession>A0A6A6DKB1</accession>
<proteinExistence type="predicted"/>